<dbReference type="EMBL" id="ABJD02000101">
    <property type="protein sequence ID" value="EDU58463.1"/>
    <property type="molecule type" value="Genomic_DNA"/>
</dbReference>
<dbReference type="Proteomes" id="UP000004506">
    <property type="component" value="Unassembled WGS sequence"/>
</dbReference>
<sequence length="39" mass="4659">MQIFHLIYGCNAGLSKLAVLEYSAHLHFHKKSLYRLWRI</sequence>
<organism evidence="1 2">
    <name type="scientific">Providencia stuartii ATCC 25827</name>
    <dbReference type="NCBI Taxonomy" id="471874"/>
    <lineage>
        <taxon>Bacteria</taxon>
        <taxon>Pseudomonadati</taxon>
        <taxon>Pseudomonadota</taxon>
        <taxon>Gammaproteobacteria</taxon>
        <taxon>Enterobacterales</taxon>
        <taxon>Morganellaceae</taxon>
        <taxon>Providencia</taxon>
    </lineage>
</organism>
<reference evidence="1 2" key="3">
    <citation type="submission" date="2008-05" db="EMBL/GenBank/DDBJ databases">
        <authorList>
            <person name="Fulton L."/>
            <person name="Clifton S."/>
            <person name="Fulton B."/>
            <person name="Xu J."/>
            <person name="Minx P."/>
            <person name="Pepin K.H."/>
            <person name="Johnson M."/>
            <person name="Thiruvilangam P."/>
            <person name="Bhonagiri V."/>
            <person name="Nash W.E."/>
            <person name="Mardis E.R."/>
            <person name="Wilson R.K."/>
        </authorList>
    </citation>
    <scope>NUCLEOTIDE SEQUENCE [LARGE SCALE GENOMIC DNA]</scope>
    <source>
        <strain evidence="1 2">ATCC 25827</strain>
    </source>
</reference>
<reference evidence="2" key="1">
    <citation type="submission" date="2008-04" db="EMBL/GenBank/DDBJ databases">
        <title>Draft genome sequence of Providencia stuartii (ATCC 25827).</title>
        <authorList>
            <person name="Sudarsanam P."/>
            <person name="Ley R."/>
            <person name="Guruge J."/>
            <person name="Turnbaugh P.J."/>
            <person name="Mahowald M."/>
            <person name="Liep D."/>
            <person name="Gordon J."/>
        </authorList>
    </citation>
    <scope>NUCLEOTIDE SEQUENCE [LARGE SCALE GENOMIC DNA]</scope>
    <source>
        <strain evidence="2">ATCC 25827</strain>
    </source>
</reference>
<protein>
    <submittedName>
        <fullName evidence="1">Uncharacterized protein</fullName>
    </submittedName>
</protein>
<evidence type="ECO:0000313" key="1">
    <source>
        <dbReference type="EMBL" id="EDU58463.1"/>
    </source>
</evidence>
<dbReference type="AlphaFoldDB" id="A0AA86YVD7"/>
<name>A0AA86YVD7_PROST</name>
<reference evidence="2" key="2">
    <citation type="submission" date="2008-04" db="EMBL/GenBank/DDBJ databases">
        <title>Draft genome sequence of Providencia stuartii(ATCC 25827).</title>
        <authorList>
            <person name="Sudarsanam P."/>
            <person name="Ley R."/>
            <person name="Guruge J."/>
            <person name="Turnbaugh P.J."/>
            <person name="Mahowald M."/>
            <person name="Liep D."/>
            <person name="Gordon J."/>
        </authorList>
    </citation>
    <scope>NUCLEOTIDE SEQUENCE [LARGE SCALE GENOMIC DNA]</scope>
    <source>
        <strain evidence="2">ATCC 25827</strain>
    </source>
</reference>
<gene>
    <name evidence="1" type="ORF">PROSTU_01638</name>
</gene>
<accession>A0AA86YVD7</accession>
<comment type="caution">
    <text evidence="1">The sequence shown here is derived from an EMBL/GenBank/DDBJ whole genome shotgun (WGS) entry which is preliminary data.</text>
</comment>
<evidence type="ECO:0000313" key="2">
    <source>
        <dbReference type="Proteomes" id="UP000004506"/>
    </source>
</evidence>
<proteinExistence type="predicted"/>